<dbReference type="PANTHER" id="PTHR31286">
    <property type="entry name" value="GLYCINE-RICH CELL WALL STRUCTURAL PROTEIN 1.8-LIKE"/>
    <property type="match status" value="1"/>
</dbReference>
<dbReference type="AlphaFoldDB" id="A0AAW2K655"/>
<sequence>MPDLIPPNEDSDMPRLNWVEARDKNHDANLIRDDSIPKNFNGLANNSILVSSIDIVNVKECPADSCPVGMSLRRQKHKQIPIWIRLKHLPMEYWTEDGLSIVASGVGTPLYADKITRNCSRLDFARICVMLDYSSTLLKHLVVISPHLRDGKEVPTRVDIEYEWLPQRCKQCCSLGHIATACPDIKKKDNNPPVSIFVRKQQVNHIENMAELEADNESEMDGSKSTGTVLKTHIHPLPLQNSSFDPLDKHNPTIPNPKGKDIVLYNPFDVLEAEIANPDVNTEADDNSLSTGPNICSPVLARRIWLAWDNLMISVEILRVENQMIHCRATNKITHTRCLISVLYGDYDIIPRRELWAALHTVSVISCEEPWIVLGDFNAIIDASEACGRAADTTASMNDFRNCIQETGLIHIPFTGCRFTWHNCSEGIRSLWKRLDRILVNAAWLDAWPNSSYICTLPSTSDHSPPILNVASGGNTHSLFRFDNFLAKQSGFLESVSNKWRHKVPGTAMYGVVCKLKNMKSMFRQQRKMKGNLADNVQLAKGFLDKAQELFSAYRDDFLLMLVKCCREVYSVAINLETSMLRQRAKLQWLRHGDQNSKLFFRKINARRARQRVFQITTTNGVVLTDMNEVTEEFVSFFKTLLGGTRSQRIINLSFLRQGIKHSLTQEEADLISAPVTQLEIKEALFDIDEHSAPSPDGYTSAFFKAAWPIVGEGFSAAVTEFFRKENY</sequence>
<dbReference type="Gene3D" id="3.60.10.10">
    <property type="entry name" value="Endonuclease/exonuclease/phosphatase"/>
    <property type="match status" value="1"/>
</dbReference>
<evidence type="ECO:0000313" key="1">
    <source>
        <dbReference type="EMBL" id="KAL0302324.1"/>
    </source>
</evidence>
<name>A0AAW2K655_9LAMI</name>
<proteinExistence type="predicted"/>
<dbReference type="InterPro" id="IPR036691">
    <property type="entry name" value="Endo/exonu/phosph_ase_sf"/>
</dbReference>
<dbReference type="PANTHER" id="PTHR31286:SF180">
    <property type="entry name" value="OS10G0362600 PROTEIN"/>
    <property type="match status" value="1"/>
</dbReference>
<protein>
    <submittedName>
        <fullName evidence="1">Uncharacterized protein</fullName>
    </submittedName>
</protein>
<reference evidence="1" key="2">
    <citation type="journal article" date="2024" name="Plant">
        <title>Genomic evolution and insights into agronomic trait innovations of Sesamum species.</title>
        <authorList>
            <person name="Miao H."/>
            <person name="Wang L."/>
            <person name="Qu L."/>
            <person name="Liu H."/>
            <person name="Sun Y."/>
            <person name="Le M."/>
            <person name="Wang Q."/>
            <person name="Wei S."/>
            <person name="Zheng Y."/>
            <person name="Lin W."/>
            <person name="Duan Y."/>
            <person name="Cao H."/>
            <person name="Xiong S."/>
            <person name="Wang X."/>
            <person name="Wei L."/>
            <person name="Li C."/>
            <person name="Ma Q."/>
            <person name="Ju M."/>
            <person name="Zhao R."/>
            <person name="Li G."/>
            <person name="Mu C."/>
            <person name="Tian Q."/>
            <person name="Mei H."/>
            <person name="Zhang T."/>
            <person name="Gao T."/>
            <person name="Zhang H."/>
        </authorList>
    </citation>
    <scope>NUCLEOTIDE SEQUENCE</scope>
    <source>
        <strain evidence="1">KEN8</strain>
    </source>
</reference>
<accession>A0AAW2K655</accession>
<dbReference type="EMBL" id="JACGWM010000580">
    <property type="protein sequence ID" value="KAL0302324.1"/>
    <property type="molecule type" value="Genomic_DNA"/>
</dbReference>
<organism evidence="1">
    <name type="scientific">Sesamum calycinum</name>
    <dbReference type="NCBI Taxonomy" id="2727403"/>
    <lineage>
        <taxon>Eukaryota</taxon>
        <taxon>Viridiplantae</taxon>
        <taxon>Streptophyta</taxon>
        <taxon>Embryophyta</taxon>
        <taxon>Tracheophyta</taxon>
        <taxon>Spermatophyta</taxon>
        <taxon>Magnoliopsida</taxon>
        <taxon>eudicotyledons</taxon>
        <taxon>Gunneridae</taxon>
        <taxon>Pentapetalae</taxon>
        <taxon>asterids</taxon>
        <taxon>lamiids</taxon>
        <taxon>Lamiales</taxon>
        <taxon>Pedaliaceae</taxon>
        <taxon>Sesamum</taxon>
    </lineage>
</organism>
<dbReference type="InterPro" id="IPR040256">
    <property type="entry name" value="At4g02000-like"/>
</dbReference>
<dbReference type="SUPFAM" id="SSF56219">
    <property type="entry name" value="DNase I-like"/>
    <property type="match status" value="1"/>
</dbReference>
<reference evidence="1" key="1">
    <citation type="submission" date="2020-06" db="EMBL/GenBank/DDBJ databases">
        <authorList>
            <person name="Li T."/>
            <person name="Hu X."/>
            <person name="Zhang T."/>
            <person name="Song X."/>
            <person name="Zhang H."/>
            <person name="Dai N."/>
            <person name="Sheng W."/>
            <person name="Hou X."/>
            <person name="Wei L."/>
        </authorList>
    </citation>
    <scope>NUCLEOTIDE SEQUENCE</scope>
    <source>
        <strain evidence="1">KEN8</strain>
        <tissue evidence="1">Leaf</tissue>
    </source>
</reference>
<comment type="caution">
    <text evidence="1">The sequence shown here is derived from an EMBL/GenBank/DDBJ whole genome shotgun (WGS) entry which is preliminary data.</text>
</comment>
<gene>
    <name evidence="1" type="ORF">Scaly_3036500</name>
</gene>